<dbReference type="Proteomes" id="UP000253383">
    <property type="component" value="Unassembled WGS sequence"/>
</dbReference>
<gene>
    <name evidence="1" type="ORF">DUE52_12395</name>
</gene>
<organism evidence="1 2">
    <name type="scientific">Larkinella punicea</name>
    <dbReference type="NCBI Taxonomy" id="2315727"/>
    <lineage>
        <taxon>Bacteria</taxon>
        <taxon>Pseudomonadati</taxon>
        <taxon>Bacteroidota</taxon>
        <taxon>Cytophagia</taxon>
        <taxon>Cytophagales</taxon>
        <taxon>Spirosomataceae</taxon>
        <taxon>Larkinella</taxon>
    </lineage>
</organism>
<dbReference type="RefSeq" id="WP_114406334.1">
    <property type="nucleotide sequence ID" value="NZ_QOWE01000009.1"/>
</dbReference>
<evidence type="ECO:0000313" key="2">
    <source>
        <dbReference type="Proteomes" id="UP000253383"/>
    </source>
</evidence>
<protein>
    <submittedName>
        <fullName evidence="1">Uncharacterized protein</fullName>
    </submittedName>
</protein>
<dbReference type="EMBL" id="QOWE01000009">
    <property type="protein sequence ID" value="RCR69158.1"/>
    <property type="molecule type" value="Genomic_DNA"/>
</dbReference>
<reference evidence="1 2" key="1">
    <citation type="submission" date="2018-07" db="EMBL/GenBank/DDBJ databases">
        <title>Genome analysis of Larkinella rosea.</title>
        <authorList>
            <person name="Zhou Z."/>
            <person name="Wang G."/>
        </authorList>
    </citation>
    <scope>NUCLEOTIDE SEQUENCE [LARGE SCALE GENOMIC DNA]</scope>
    <source>
        <strain evidence="2">zzj9</strain>
    </source>
</reference>
<proteinExistence type="predicted"/>
<dbReference type="OrthoDB" id="886255at2"/>
<accession>A0A368JNB4</accession>
<name>A0A368JNB4_9BACT</name>
<dbReference type="AlphaFoldDB" id="A0A368JNB4"/>
<sequence>MTHTIIIETENESVFERVKEFAQHIGAPFSESHTDAKTVDQEEALKRFFGSWEGEESGDELVEMIYRARNDRSRDIEL</sequence>
<comment type="caution">
    <text evidence="1">The sequence shown here is derived from an EMBL/GenBank/DDBJ whole genome shotgun (WGS) entry which is preliminary data.</text>
</comment>
<keyword evidence="2" id="KW-1185">Reference proteome</keyword>
<evidence type="ECO:0000313" key="1">
    <source>
        <dbReference type="EMBL" id="RCR69158.1"/>
    </source>
</evidence>